<name>A0A1Y2H9R4_9FUNG</name>
<keyword evidence="2" id="KW-0812">Transmembrane</keyword>
<proteinExistence type="predicted"/>
<feature type="compositionally biased region" description="Low complexity" evidence="1">
    <location>
        <begin position="541"/>
        <end position="575"/>
    </location>
</feature>
<evidence type="ECO:0000256" key="2">
    <source>
        <dbReference type="SAM" id="Phobius"/>
    </source>
</evidence>
<organism evidence="3 4">
    <name type="scientific">Catenaria anguillulae PL171</name>
    <dbReference type="NCBI Taxonomy" id="765915"/>
    <lineage>
        <taxon>Eukaryota</taxon>
        <taxon>Fungi</taxon>
        <taxon>Fungi incertae sedis</taxon>
        <taxon>Blastocladiomycota</taxon>
        <taxon>Blastocladiomycetes</taxon>
        <taxon>Blastocladiales</taxon>
        <taxon>Catenariaceae</taxon>
        <taxon>Catenaria</taxon>
    </lineage>
</organism>
<feature type="region of interest" description="Disordered" evidence="1">
    <location>
        <begin position="282"/>
        <end position="317"/>
    </location>
</feature>
<reference evidence="3 4" key="1">
    <citation type="submission" date="2016-07" db="EMBL/GenBank/DDBJ databases">
        <title>Pervasive Adenine N6-methylation of Active Genes in Fungi.</title>
        <authorList>
            <consortium name="DOE Joint Genome Institute"/>
            <person name="Mondo S.J."/>
            <person name="Dannebaum R.O."/>
            <person name="Kuo R.C."/>
            <person name="Labutti K."/>
            <person name="Haridas S."/>
            <person name="Kuo A."/>
            <person name="Salamov A."/>
            <person name="Ahrendt S.R."/>
            <person name="Lipzen A."/>
            <person name="Sullivan W."/>
            <person name="Andreopoulos W.B."/>
            <person name="Clum A."/>
            <person name="Lindquist E."/>
            <person name="Daum C."/>
            <person name="Ramamoorthy G.K."/>
            <person name="Gryganskyi A."/>
            <person name="Culley D."/>
            <person name="Magnuson J.K."/>
            <person name="James T.Y."/>
            <person name="O'Malley M.A."/>
            <person name="Stajich J.E."/>
            <person name="Spatafora J.W."/>
            <person name="Visel A."/>
            <person name="Grigoriev I.V."/>
        </authorList>
    </citation>
    <scope>NUCLEOTIDE SEQUENCE [LARGE SCALE GENOMIC DNA]</scope>
    <source>
        <strain evidence="3 4">PL171</strain>
    </source>
</reference>
<keyword evidence="4" id="KW-1185">Reference proteome</keyword>
<evidence type="ECO:0000256" key="1">
    <source>
        <dbReference type="SAM" id="MobiDB-lite"/>
    </source>
</evidence>
<keyword evidence="2" id="KW-0472">Membrane</keyword>
<sequence length="670" mass="70872">MLPTRQISLRQQHESYTYSSRSLASSDRSHQQAHAFASRPSAPSNPPRQQPRTVAPPSVLANPSAQQHQSYSFPFRPSASVDMSLRQHPSYSLSSRLSDPPDPPAQQKAHTPTSTPAAPWTQPFSAFPPRPSAPPNSSLYPSHASTQSHTFLSRLSSNTTAATQHLPSSSIGIGGGVDPPVTAAWVQRHFLSNLLLQQQNNFPTRPSISASAPNHSANAPKNKFTLVKASSKAAKAKAMADAQLDLRRAMVAKLREAKRQSRPRSGSPISVNMTDLVAVDKKQGNKQNKSAEFVKAADKQGAAQKNKSAAPTPQAGSQSTLADLFQMGKNKPAASLKPETTLQTAQAAPKPAPPKKRNLVRRAGTQDTGSPLFAAVASGSAVGAPNPVSPPKTTAHQSKTRGRVKLVMREDEHGNLVEDVSVVEEATGRRIDVMADSDSEEEQPAAVSQKKTVATRVLAAAMRGIFGAQVTVNGAESIQIDELTLTAKPKLGAAGWAFIDLLAEHAQIEPVSTGRSGCAPSSPPPCPVIIHRQPFVDVPPLSRSLSSPSSPSPSSSSLSSLSSPLSSLGMTPSSSRAATPPRGPPHYCSQLAVVNGFCSVPLPVAQRITIAVSLPPRVSSRPMSPLVSSCVSFAFFFFLLSSALAINAISLFFSAQSGQPVWHVIQARAL</sequence>
<accession>A0A1Y2H9R4</accession>
<protein>
    <submittedName>
        <fullName evidence="3">Uncharacterized protein</fullName>
    </submittedName>
</protein>
<keyword evidence="2" id="KW-1133">Transmembrane helix</keyword>
<feature type="compositionally biased region" description="Low complexity" evidence="1">
    <location>
        <begin position="89"/>
        <end position="98"/>
    </location>
</feature>
<feature type="region of interest" description="Disordered" evidence="1">
    <location>
        <begin position="381"/>
        <end position="402"/>
    </location>
</feature>
<feature type="region of interest" description="Disordered" evidence="1">
    <location>
        <begin position="1"/>
        <end position="145"/>
    </location>
</feature>
<feature type="compositionally biased region" description="Low complexity" evidence="1">
    <location>
        <begin position="15"/>
        <end position="26"/>
    </location>
</feature>
<dbReference type="AlphaFoldDB" id="A0A1Y2H9R4"/>
<feature type="compositionally biased region" description="Polar residues" evidence="1">
    <location>
        <begin position="1"/>
        <end position="10"/>
    </location>
</feature>
<feature type="region of interest" description="Disordered" evidence="1">
    <location>
        <begin position="541"/>
        <end position="582"/>
    </location>
</feature>
<feature type="compositionally biased region" description="Polar residues" evidence="1">
    <location>
        <begin position="61"/>
        <end position="72"/>
    </location>
</feature>
<evidence type="ECO:0000313" key="3">
    <source>
        <dbReference type="EMBL" id="ORZ31320.1"/>
    </source>
</evidence>
<feature type="transmembrane region" description="Helical" evidence="2">
    <location>
        <begin position="631"/>
        <end position="653"/>
    </location>
</feature>
<feature type="region of interest" description="Disordered" evidence="1">
    <location>
        <begin position="334"/>
        <end position="357"/>
    </location>
</feature>
<dbReference type="Proteomes" id="UP000193411">
    <property type="component" value="Unassembled WGS sequence"/>
</dbReference>
<dbReference type="EMBL" id="MCFL01000062">
    <property type="protein sequence ID" value="ORZ31320.1"/>
    <property type="molecule type" value="Genomic_DNA"/>
</dbReference>
<evidence type="ECO:0000313" key="4">
    <source>
        <dbReference type="Proteomes" id="UP000193411"/>
    </source>
</evidence>
<gene>
    <name evidence="3" type="ORF">BCR44DRAFT_56499</name>
</gene>
<feature type="compositionally biased region" description="Polar residues" evidence="1">
    <location>
        <begin position="303"/>
        <end position="317"/>
    </location>
</feature>
<comment type="caution">
    <text evidence="3">The sequence shown here is derived from an EMBL/GenBank/DDBJ whole genome shotgun (WGS) entry which is preliminary data.</text>
</comment>